<evidence type="ECO:0000256" key="4">
    <source>
        <dbReference type="ARBA" id="ARBA00022490"/>
    </source>
</evidence>
<evidence type="ECO:0000256" key="16">
    <source>
        <dbReference type="SAM" id="SignalP"/>
    </source>
</evidence>
<evidence type="ECO:0000256" key="8">
    <source>
        <dbReference type="ARBA" id="ARBA00022917"/>
    </source>
</evidence>
<evidence type="ECO:0000313" key="18">
    <source>
        <dbReference type="Proteomes" id="UP000824120"/>
    </source>
</evidence>
<evidence type="ECO:0000256" key="6">
    <source>
        <dbReference type="ARBA" id="ARBA00022845"/>
    </source>
</evidence>
<evidence type="ECO:0000256" key="11">
    <source>
        <dbReference type="ARBA" id="ARBA00025991"/>
    </source>
</evidence>
<dbReference type="Gene3D" id="3.30.760.10">
    <property type="entry name" value="RNA Cap, Translation Initiation Factor Eif4e"/>
    <property type="match status" value="1"/>
</dbReference>
<keyword evidence="7 15" id="KW-0694">RNA-binding</keyword>
<evidence type="ECO:0000313" key="17">
    <source>
        <dbReference type="EMBL" id="KAG5577436.1"/>
    </source>
</evidence>
<evidence type="ECO:0000256" key="2">
    <source>
        <dbReference type="ARBA" id="ARBA00004496"/>
    </source>
</evidence>
<comment type="subunit">
    <text evidence="11">EIF4F is a multi-subunit complex, the composition of which varies with external and internal environmental conditions. It is composed of at least EIF4A, EIF4E and EIF4G. EIF4E is also known to interact with other partners. In higher plants two isoforms of EIF4F have been identified, named isoform EIF4F and isoform EIF(iso)4F. Isoform EIF4F has subunits p220 and p26, whereas isoform EIF(iso)4F has subunits p82 and p28.</text>
</comment>
<dbReference type="GO" id="GO:0005634">
    <property type="term" value="C:nucleus"/>
    <property type="evidence" value="ECO:0007669"/>
    <property type="project" value="UniProtKB-SubCell"/>
</dbReference>
<evidence type="ECO:0000256" key="7">
    <source>
        <dbReference type="ARBA" id="ARBA00022884"/>
    </source>
</evidence>
<evidence type="ECO:0000256" key="15">
    <source>
        <dbReference type="RuleBase" id="RU004374"/>
    </source>
</evidence>
<evidence type="ECO:0000256" key="14">
    <source>
        <dbReference type="ARBA" id="ARBA00041713"/>
    </source>
</evidence>
<dbReference type="PANTHER" id="PTHR11960:SF8">
    <property type="entry name" value="EUKARYOTIC TRANSLATION INITIATION FACTOR 4E1-RELATED"/>
    <property type="match status" value="1"/>
</dbReference>
<comment type="subcellular location">
    <subcellularLocation>
        <location evidence="2">Cytoplasm</location>
    </subcellularLocation>
    <subcellularLocation>
        <location evidence="1">Nucleus</location>
    </subcellularLocation>
</comment>
<keyword evidence="6" id="KW-0810">Translation regulation</keyword>
<evidence type="ECO:0000256" key="13">
    <source>
        <dbReference type="ARBA" id="ARBA00032656"/>
    </source>
</evidence>
<dbReference type="Pfam" id="PF01652">
    <property type="entry name" value="IF4E"/>
    <property type="match status" value="1"/>
</dbReference>
<keyword evidence="9" id="KW-1015">Disulfide bond</keyword>
<evidence type="ECO:0000256" key="1">
    <source>
        <dbReference type="ARBA" id="ARBA00004123"/>
    </source>
</evidence>
<keyword evidence="4" id="KW-0963">Cytoplasm</keyword>
<comment type="caution">
    <text evidence="17">The sequence shown here is derived from an EMBL/GenBank/DDBJ whole genome shotgun (WGS) entry which is preliminary data.</text>
</comment>
<protein>
    <recommendedName>
        <fullName evidence="13">eIF-4F 25 kDa subunit</fullName>
    </recommendedName>
    <alternativeName>
        <fullName evidence="14">eIF-4F p26 subunit</fullName>
    </alternativeName>
    <alternativeName>
        <fullName evidence="12">mRNA cap-binding protein</fullName>
    </alternativeName>
</protein>
<dbReference type="InterPro" id="IPR001040">
    <property type="entry name" value="TIF_eIF_4E"/>
</dbReference>
<evidence type="ECO:0000256" key="12">
    <source>
        <dbReference type="ARBA" id="ARBA00030245"/>
    </source>
</evidence>
<organism evidence="17 18">
    <name type="scientific">Solanum commersonii</name>
    <name type="common">Commerson's wild potato</name>
    <name type="synonym">Commerson's nightshade</name>
    <dbReference type="NCBI Taxonomy" id="4109"/>
    <lineage>
        <taxon>Eukaryota</taxon>
        <taxon>Viridiplantae</taxon>
        <taxon>Streptophyta</taxon>
        <taxon>Embryophyta</taxon>
        <taxon>Tracheophyta</taxon>
        <taxon>Spermatophyta</taxon>
        <taxon>Magnoliopsida</taxon>
        <taxon>eudicotyledons</taxon>
        <taxon>Gunneridae</taxon>
        <taxon>Pentapetalae</taxon>
        <taxon>asterids</taxon>
        <taxon>lamiids</taxon>
        <taxon>Solanales</taxon>
        <taxon>Solanaceae</taxon>
        <taxon>Solanoideae</taxon>
        <taxon>Solaneae</taxon>
        <taxon>Solanum</taxon>
    </lineage>
</organism>
<keyword evidence="16" id="KW-0732">Signal</keyword>
<reference evidence="17 18" key="1">
    <citation type="submission" date="2020-09" db="EMBL/GenBank/DDBJ databases">
        <title>De no assembly of potato wild relative species, Solanum commersonii.</title>
        <authorList>
            <person name="Cho K."/>
        </authorList>
    </citation>
    <scope>NUCLEOTIDE SEQUENCE [LARGE SCALE GENOMIC DNA]</scope>
    <source>
        <strain evidence="17">LZ3.2</strain>
        <tissue evidence="17">Leaf</tissue>
    </source>
</reference>
<dbReference type="OrthoDB" id="590761at2759"/>
<dbReference type="GO" id="GO:0016281">
    <property type="term" value="C:eukaryotic translation initiation factor 4F complex"/>
    <property type="evidence" value="ECO:0007669"/>
    <property type="project" value="TreeGrafter"/>
</dbReference>
<evidence type="ECO:0000256" key="9">
    <source>
        <dbReference type="ARBA" id="ARBA00023157"/>
    </source>
</evidence>
<dbReference type="GO" id="GO:0000340">
    <property type="term" value="F:RNA 7-methylguanosine cap binding"/>
    <property type="evidence" value="ECO:0007669"/>
    <property type="project" value="TreeGrafter"/>
</dbReference>
<evidence type="ECO:0000256" key="3">
    <source>
        <dbReference type="ARBA" id="ARBA00009860"/>
    </source>
</evidence>
<dbReference type="GO" id="GO:0006417">
    <property type="term" value="P:regulation of translation"/>
    <property type="evidence" value="ECO:0007669"/>
    <property type="project" value="UniProtKB-KW"/>
</dbReference>
<dbReference type="GO" id="GO:0003743">
    <property type="term" value="F:translation initiation factor activity"/>
    <property type="evidence" value="ECO:0007669"/>
    <property type="project" value="UniProtKB-KW"/>
</dbReference>
<proteinExistence type="inferred from homology"/>
<keyword evidence="5 15" id="KW-0396">Initiation factor</keyword>
<evidence type="ECO:0000256" key="10">
    <source>
        <dbReference type="ARBA" id="ARBA00023242"/>
    </source>
</evidence>
<dbReference type="InterPro" id="IPR023398">
    <property type="entry name" value="TIF_eIF4e-like"/>
</dbReference>
<accession>A0A9J5WQK1</accession>
<dbReference type="GO" id="GO:0009615">
    <property type="term" value="P:response to virus"/>
    <property type="evidence" value="ECO:0007669"/>
    <property type="project" value="UniProtKB-ARBA"/>
</dbReference>
<dbReference type="PANTHER" id="PTHR11960">
    <property type="entry name" value="EUKARYOTIC TRANSLATION INITIATION FACTOR 4E RELATED"/>
    <property type="match status" value="1"/>
</dbReference>
<evidence type="ECO:0000256" key="5">
    <source>
        <dbReference type="ARBA" id="ARBA00022540"/>
    </source>
</evidence>
<feature type="chain" id="PRO_5039889163" description="eIF-4F 25 kDa subunit" evidence="16">
    <location>
        <begin position="28"/>
        <end position="96"/>
    </location>
</feature>
<name>A0A9J5WQK1_SOLCO</name>
<feature type="signal peptide" evidence="16">
    <location>
        <begin position="1"/>
        <end position="27"/>
    </location>
</feature>
<sequence>MSFSITWTDGPTNWLFMLLALTGKQFGDEICGAIINVRVRQEKIALWIKNAANGTTQVSIGKQWKEFLDYNDTIDFIFHDDAKKLDRVAKNCSRID</sequence>
<comment type="similarity">
    <text evidence="3 15">Belongs to the eukaryotic initiation factor 4E family.</text>
</comment>
<keyword evidence="8 15" id="KW-0648">Protein biosynthesis</keyword>
<keyword evidence="10" id="KW-0539">Nucleus</keyword>
<dbReference type="SUPFAM" id="SSF55418">
    <property type="entry name" value="eIF4e-like"/>
    <property type="match status" value="1"/>
</dbReference>
<gene>
    <name evidence="17" type="ORF">H5410_057570</name>
</gene>
<keyword evidence="18" id="KW-1185">Reference proteome</keyword>
<dbReference type="AlphaFoldDB" id="A0A9J5WQK1"/>
<dbReference type="EMBL" id="JACXVP010000011">
    <property type="protein sequence ID" value="KAG5577436.1"/>
    <property type="molecule type" value="Genomic_DNA"/>
</dbReference>
<dbReference type="Proteomes" id="UP000824120">
    <property type="component" value="Chromosome 11"/>
</dbReference>